<organism evidence="1 2">
    <name type="scientific">Virgibacillus phasianinus</name>
    <dbReference type="NCBI Taxonomy" id="2017483"/>
    <lineage>
        <taxon>Bacteria</taxon>
        <taxon>Bacillati</taxon>
        <taxon>Bacillota</taxon>
        <taxon>Bacilli</taxon>
        <taxon>Bacillales</taxon>
        <taxon>Bacillaceae</taxon>
        <taxon>Virgibacillus</taxon>
    </lineage>
</organism>
<name>A0A220TZN4_9BACI</name>
<dbReference type="Proteomes" id="UP000198312">
    <property type="component" value="Chromosome"/>
</dbReference>
<dbReference type="OrthoDB" id="7619731at2"/>
<evidence type="ECO:0000313" key="2">
    <source>
        <dbReference type="Proteomes" id="UP000198312"/>
    </source>
</evidence>
<evidence type="ECO:0000313" key="1">
    <source>
        <dbReference type="EMBL" id="ASK61136.1"/>
    </source>
</evidence>
<dbReference type="KEGG" id="vil:CFK37_02470"/>
<reference evidence="1 2" key="1">
    <citation type="submission" date="2017-07" db="EMBL/GenBank/DDBJ databases">
        <title>Virgibacillus sp. LM2416.</title>
        <authorList>
            <person name="Tak E.J."/>
            <person name="Bae J.-W."/>
        </authorList>
    </citation>
    <scope>NUCLEOTIDE SEQUENCE [LARGE SCALE GENOMIC DNA]</scope>
    <source>
        <strain evidence="1 2">LM2416</strain>
    </source>
</reference>
<sequence>MNTTGLRKILTTYKNNDYQIDKSLDMSELTAAMLREIGNVDPVLRDELIYLSFAQLIISDTYSDEILNELHHTCLDQNHLFYKIGETDTDSVFTRSFSSLIIAVLLHVNLEKGFLTEVEIADTSTLLVKYLSQEQDVRGMVPNKGWAHSVAHIADAIDELIKQPSLPTVNLEVIFHALLSKMAFHKEHFLYDEEERMAIPIVTMLQRGFDESIICEKVIKLTDDLKQDVSADNQSYYIYRANVKQFLSSLFFHLEMTEQARDVRDSIKQGLFQMNQPYYQM</sequence>
<dbReference type="InterPro" id="IPR021247">
    <property type="entry name" value="DUF2785"/>
</dbReference>
<gene>
    <name evidence="1" type="ORF">CFK37_02470</name>
</gene>
<dbReference type="AlphaFoldDB" id="A0A220TZN4"/>
<keyword evidence="2" id="KW-1185">Reference proteome</keyword>
<dbReference type="EMBL" id="CP022315">
    <property type="protein sequence ID" value="ASK61136.1"/>
    <property type="molecule type" value="Genomic_DNA"/>
</dbReference>
<accession>A0A220TZN4</accession>
<proteinExistence type="predicted"/>
<evidence type="ECO:0008006" key="3">
    <source>
        <dbReference type="Google" id="ProtNLM"/>
    </source>
</evidence>
<dbReference type="Pfam" id="PF10978">
    <property type="entry name" value="DUF2785"/>
    <property type="match status" value="1"/>
</dbReference>
<dbReference type="RefSeq" id="WP_089060413.1">
    <property type="nucleotide sequence ID" value="NZ_CP022315.1"/>
</dbReference>
<protein>
    <recommendedName>
        <fullName evidence="3">DUF2785 domain-containing protein</fullName>
    </recommendedName>
</protein>